<organism evidence="3 4">
    <name type="scientific">Cephalotus follicularis</name>
    <name type="common">Albany pitcher plant</name>
    <dbReference type="NCBI Taxonomy" id="3775"/>
    <lineage>
        <taxon>Eukaryota</taxon>
        <taxon>Viridiplantae</taxon>
        <taxon>Streptophyta</taxon>
        <taxon>Embryophyta</taxon>
        <taxon>Tracheophyta</taxon>
        <taxon>Spermatophyta</taxon>
        <taxon>Magnoliopsida</taxon>
        <taxon>eudicotyledons</taxon>
        <taxon>Gunneridae</taxon>
        <taxon>Pentapetalae</taxon>
        <taxon>rosids</taxon>
        <taxon>fabids</taxon>
        <taxon>Oxalidales</taxon>
        <taxon>Cephalotaceae</taxon>
        <taxon>Cephalotus</taxon>
    </lineage>
</organism>
<dbReference type="Pfam" id="PF13966">
    <property type="entry name" value="zf-RVT"/>
    <property type="match status" value="1"/>
</dbReference>
<dbReference type="OrthoDB" id="1622315at2759"/>
<dbReference type="PANTHER" id="PTHR33116">
    <property type="entry name" value="REVERSE TRANSCRIPTASE ZINC-BINDING DOMAIN-CONTAINING PROTEIN-RELATED-RELATED"/>
    <property type="match status" value="1"/>
</dbReference>
<dbReference type="InParanoid" id="A0A1Q3DK95"/>
<reference evidence="4" key="1">
    <citation type="submission" date="2016-04" db="EMBL/GenBank/DDBJ databases">
        <title>Cephalotus genome sequencing.</title>
        <authorList>
            <person name="Fukushima K."/>
            <person name="Hasebe M."/>
            <person name="Fang X."/>
        </authorList>
    </citation>
    <scope>NUCLEOTIDE SEQUENCE [LARGE SCALE GENOMIC DNA]</scope>
    <source>
        <strain evidence="4">cv. St1</strain>
    </source>
</reference>
<gene>
    <name evidence="3" type="ORF">CFOL_v3_36026</name>
</gene>
<feature type="region of interest" description="Disordered" evidence="1">
    <location>
        <begin position="344"/>
        <end position="363"/>
    </location>
</feature>
<dbReference type="Proteomes" id="UP000187406">
    <property type="component" value="Unassembled WGS sequence"/>
</dbReference>
<accession>A0A1Q3DK95</accession>
<keyword evidence="4" id="KW-1185">Reference proteome</keyword>
<evidence type="ECO:0000256" key="1">
    <source>
        <dbReference type="SAM" id="MobiDB-lite"/>
    </source>
</evidence>
<feature type="domain" description="Reverse transcriptase zinc-binding" evidence="2">
    <location>
        <begin position="144"/>
        <end position="228"/>
    </location>
</feature>
<evidence type="ECO:0000313" key="4">
    <source>
        <dbReference type="Proteomes" id="UP000187406"/>
    </source>
</evidence>
<evidence type="ECO:0000313" key="3">
    <source>
        <dbReference type="EMBL" id="GAV92648.1"/>
    </source>
</evidence>
<proteinExistence type="predicted"/>
<dbReference type="EMBL" id="BDDD01010957">
    <property type="protein sequence ID" value="GAV92648.1"/>
    <property type="molecule type" value="Genomic_DNA"/>
</dbReference>
<dbReference type="InterPro" id="IPR026960">
    <property type="entry name" value="RVT-Znf"/>
</dbReference>
<sequence>MNLIWDLLSEKPSLWVSWSKAEILRGLSLWQMEKKQGLSVTWKAILRLRLCVSSNLVYSVGLNSSWSLWFDPWLHSMSLVERLGTRAIHDTGLPRDASLSDVIHGSNWSWPSHVWQLWDIRHESSLIRIEQRDRLGWIKPGGPFSFKLAYESIRPSSSIVSWSKVVWSSGGIPKHTFCLWLTFLKAHCTMDKLLRFGVVQSSLCPFGCGQDETVDHLFFDCAFTKTVWSKVMKMNNCRLPTSWNWNDTATWAVEHTVGNHFRFWIRRAGLAASVYHCWRERNNRIFRQSAATTESILARIRSDVADKAALNRSIRDSPANRSIVTNWDITESIFRNPIDELSHEQRYTGSNTRQERQRRRGVG</sequence>
<protein>
    <submittedName>
        <fullName evidence="3">Zf-RVT domain-containing protein</fullName>
    </submittedName>
</protein>
<name>A0A1Q3DK95_CEPFO</name>
<evidence type="ECO:0000259" key="2">
    <source>
        <dbReference type="Pfam" id="PF13966"/>
    </source>
</evidence>
<dbReference type="PANTHER" id="PTHR33116:SF66">
    <property type="entry name" value="REVERSE TRANSCRIPTASE ZINC-BINDING DOMAIN-CONTAINING PROTEIN"/>
    <property type="match status" value="1"/>
</dbReference>
<dbReference type="AlphaFoldDB" id="A0A1Q3DK95"/>
<comment type="caution">
    <text evidence="3">The sequence shown here is derived from an EMBL/GenBank/DDBJ whole genome shotgun (WGS) entry which is preliminary data.</text>
</comment>